<dbReference type="SUPFAM" id="SSF56436">
    <property type="entry name" value="C-type lectin-like"/>
    <property type="match status" value="1"/>
</dbReference>
<feature type="domain" description="C-type lectin" evidence="4">
    <location>
        <begin position="43"/>
        <end position="169"/>
    </location>
</feature>
<dbReference type="InterPro" id="IPR001304">
    <property type="entry name" value="C-type_lectin-like"/>
</dbReference>
<keyword evidence="6" id="KW-1185">Reference proteome</keyword>
<keyword evidence="3" id="KW-0732">Signal</keyword>
<dbReference type="Pfam" id="PF00059">
    <property type="entry name" value="Lectin_C"/>
    <property type="match status" value="1"/>
</dbReference>
<feature type="compositionally biased region" description="Low complexity" evidence="1">
    <location>
        <begin position="197"/>
        <end position="210"/>
    </location>
</feature>
<keyword evidence="2" id="KW-0472">Membrane</keyword>
<dbReference type="PANTHER" id="PTHR22803">
    <property type="entry name" value="MANNOSE, PHOSPHOLIPASE, LECTIN RECEPTOR RELATED"/>
    <property type="match status" value="1"/>
</dbReference>
<dbReference type="EMBL" id="NEDP02005569">
    <property type="protein sequence ID" value="OWF38343.1"/>
    <property type="molecule type" value="Genomic_DNA"/>
</dbReference>
<evidence type="ECO:0000313" key="5">
    <source>
        <dbReference type="EMBL" id="OWF38343.1"/>
    </source>
</evidence>
<dbReference type="InterPro" id="IPR050111">
    <property type="entry name" value="C-type_lectin/snaclec_domain"/>
</dbReference>
<dbReference type="OrthoDB" id="6146277at2759"/>
<gene>
    <name evidence="5" type="ORF">KP79_PYT17264</name>
</gene>
<keyword evidence="2" id="KW-1133">Transmembrane helix</keyword>
<accession>A0A210PPE0</accession>
<dbReference type="Gene3D" id="3.10.100.10">
    <property type="entry name" value="Mannose-Binding Protein A, subunit A"/>
    <property type="match status" value="1"/>
</dbReference>
<evidence type="ECO:0000313" key="6">
    <source>
        <dbReference type="Proteomes" id="UP000242188"/>
    </source>
</evidence>
<evidence type="ECO:0000256" key="3">
    <source>
        <dbReference type="SAM" id="SignalP"/>
    </source>
</evidence>
<dbReference type="PROSITE" id="PS50041">
    <property type="entry name" value="C_TYPE_LECTIN_2"/>
    <property type="match status" value="1"/>
</dbReference>
<feature type="chain" id="PRO_5013052581" evidence="3">
    <location>
        <begin position="31"/>
        <end position="363"/>
    </location>
</feature>
<feature type="compositionally biased region" description="Low complexity" evidence="1">
    <location>
        <begin position="218"/>
        <end position="235"/>
    </location>
</feature>
<reference evidence="5 6" key="1">
    <citation type="journal article" date="2017" name="Nat. Ecol. Evol.">
        <title>Scallop genome provides insights into evolution of bilaterian karyotype and development.</title>
        <authorList>
            <person name="Wang S."/>
            <person name="Zhang J."/>
            <person name="Jiao W."/>
            <person name="Li J."/>
            <person name="Xun X."/>
            <person name="Sun Y."/>
            <person name="Guo X."/>
            <person name="Huan P."/>
            <person name="Dong B."/>
            <person name="Zhang L."/>
            <person name="Hu X."/>
            <person name="Sun X."/>
            <person name="Wang J."/>
            <person name="Zhao C."/>
            <person name="Wang Y."/>
            <person name="Wang D."/>
            <person name="Huang X."/>
            <person name="Wang R."/>
            <person name="Lv J."/>
            <person name="Li Y."/>
            <person name="Zhang Z."/>
            <person name="Liu B."/>
            <person name="Lu W."/>
            <person name="Hui Y."/>
            <person name="Liang J."/>
            <person name="Zhou Z."/>
            <person name="Hou R."/>
            <person name="Li X."/>
            <person name="Liu Y."/>
            <person name="Li H."/>
            <person name="Ning X."/>
            <person name="Lin Y."/>
            <person name="Zhao L."/>
            <person name="Xing Q."/>
            <person name="Dou J."/>
            <person name="Li Y."/>
            <person name="Mao J."/>
            <person name="Guo H."/>
            <person name="Dou H."/>
            <person name="Li T."/>
            <person name="Mu C."/>
            <person name="Jiang W."/>
            <person name="Fu Q."/>
            <person name="Fu X."/>
            <person name="Miao Y."/>
            <person name="Liu J."/>
            <person name="Yu Q."/>
            <person name="Li R."/>
            <person name="Liao H."/>
            <person name="Li X."/>
            <person name="Kong Y."/>
            <person name="Jiang Z."/>
            <person name="Chourrout D."/>
            <person name="Li R."/>
            <person name="Bao Z."/>
        </authorList>
    </citation>
    <scope>NUCLEOTIDE SEQUENCE [LARGE SCALE GENOMIC DNA]</scope>
    <source>
        <strain evidence="5 6">PY_sf001</strain>
    </source>
</reference>
<dbReference type="Proteomes" id="UP000242188">
    <property type="component" value="Unassembled WGS sequence"/>
</dbReference>
<name>A0A210PPE0_MIZYE</name>
<sequence length="363" mass="39408">MGYLTQPGASLMSVGVFVIILVSSPSSSSCSSLCPSPGVYNQVTDTCYWRVSSLLTATLSMEECKKDGGVLAIIPDLASQQFIQTQYDSELESGSEKYVGYWIGVTDAQTEGVFLTYDGQIQTYTNWKSGDPNDNNMPAQDCARMFPMETPAYLWQDRSCTETAPGLCSLLLDSETTSTERQTDTTINDETTAALFTSTTTEDVQTSTTTESHRDTSEVTSSVTATTTASSLYSQSTSDTTESAVTCSACSTTEPNTTCYCTCSPYLTLDDPLVKQKLQELIDTLSISKKNTSANRRKYISVADNRPSARGIGYVGAAILVTALGSIVLLDISTFFRNVKHLTLKATGREESPRVSWAVRHHN</sequence>
<dbReference type="InterPro" id="IPR016186">
    <property type="entry name" value="C-type_lectin-like/link_sf"/>
</dbReference>
<proteinExistence type="predicted"/>
<feature type="transmembrane region" description="Helical" evidence="2">
    <location>
        <begin position="311"/>
        <end position="330"/>
    </location>
</feature>
<evidence type="ECO:0000256" key="2">
    <source>
        <dbReference type="SAM" id="Phobius"/>
    </source>
</evidence>
<dbReference type="CDD" id="cd00037">
    <property type="entry name" value="CLECT"/>
    <property type="match status" value="1"/>
</dbReference>
<keyword evidence="2" id="KW-0812">Transmembrane</keyword>
<dbReference type="InterPro" id="IPR016187">
    <property type="entry name" value="CTDL_fold"/>
</dbReference>
<organism evidence="5 6">
    <name type="scientific">Mizuhopecten yessoensis</name>
    <name type="common">Japanese scallop</name>
    <name type="synonym">Patinopecten yessoensis</name>
    <dbReference type="NCBI Taxonomy" id="6573"/>
    <lineage>
        <taxon>Eukaryota</taxon>
        <taxon>Metazoa</taxon>
        <taxon>Spiralia</taxon>
        <taxon>Lophotrochozoa</taxon>
        <taxon>Mollusca</taxon>
        <taxon>Bivalvia</taxon>
        <taxon>Autobranchia</taxon>
        <taxon>Pteriomorphia</taxon>
        <taxon>Pectinida</taxon>
        <taxon>Pectinoidea</taxon>
        <taxon>Pectinidae</taxon>
        <taxon>Mizuhopecten</taxon>
    </lineage>
</organism>
<protein>
    <submittedName>
        <fullName evidence="5">Collectin-12</fullName>
    </submittedName>
</protein>
<evidence type="ECO:0000259" key="4">
    <source>
        <dbReference type="PROSITE" id="PS50041"/>
    </source>
</evidence>
<evidence type="ECO:0000256" key="1">
    <source>
        <dbReference type="SAM" id="MobiDB-lite"/>
    </source>
</evidence>
<dbReference type="SMART" id="SM00034">
    <property type="entry name" value="CLECT"/>
    <property type="match status" value="1"/>
</dbReference>
<dbReference type="AlphaFoldDB" id="A0A210PPE0"/>
<comment type="caution">
    <text evidence="5">The sequence shown here is derived from an EMBL/GenBank/DDBJ whole genome shotgun (WGS) entry which is preliminary data.</text>
</comment>
<feature type="region of interest" description="Disordered" evidence="1">
    <location>
        <begin position="197"/>
        <end position="235"/>
    </location>
</feature>
<feature type="signal peptide" evidence="3">
    <location>
        <begin position="1"/>
        <end position="30"/>
    </location>
</feature>